<protein>
    <submittedName>
        <fullName evidence="4">RND family efflux transporter MFP subunit</fullName>
    </submittedName>
</protein>
<evidence type="ECO:0000313" key="5">
    <source>
        <dbReference type="Proteomes" id="UP000243978"/>
    </source>
</evidence>
<evidence type="ECO:0000256" key="2">
    <source>
        <dbReference type="SAM" id="Coils"/>
    </source>
</evidence>
<proteinExistence type="inferred from homology"/>
<gene>
    <name evidence="4" type="ORF">C8N43_3736</name>
</gene>
<dbReference type="PANTHER" id="PTHR30469:SF15">
    <property type="entry name" value="HLYD FAMILY OF SECRETION PROTEINS"/>
    <property type="match status" value="1"/>
</dbReference>
<comment type="caution">
    <text evidence="4">The sequence shown here is derived from an EMBL/GenBank/DDBJ whole genome shotgun (WGS) entry which is preliminary data.</text>
</comment>
<dbReference type="Gene3D" id="1.10.287.470">
    <property type="entry name" value="Helix hairpin bin"/>
    <property type="match status" value="1"/>
</dbReference>
<dbReference type="Gene3D" id="2.40.420.20">
    <property type="match status" value="1"/>
</dbReference>
<organism evidence="4 5">
    <name type="scientific">Litoreibacter ponti</name>
    <dbReference type="NCBI Taxonomy" id="1510457"/>
    <lineage>
        <taxon>Bacteria</taxon>
        <taxon>Pseudomonadati</taxon>
        <taxon>Pseudomonadota</taxon>
        <taxon>Alphaproteobacteria</taxon>
        <taxon>Rhodobacterales</taxon>
        <taxon>Roseobacteraceae</taxon>
        <taxon>Litoreibacter</taxon>
    </lineage>
</organism>
<comment type="similarity">
    <text evidence="1">Belongs to the membrane fusion protein (MFP) (TC 8.A.1) family.</text>
</comment>
<dbReference type="NCBIfam" id="TIGR01730">
    <property type="entry name" value="RND_mfp"/>
    <property type="match status" value="1"/>
</dbReference>
<dbReference type="SUPFAM" id="SSF111369">
    <property type="entry name" value="HlyD-like secretion proteins"/>
    <property type="match status" value="1"/>
</dbReference>
<accession>A0A2T6BFR8</accession>
<evidence type="ECO:0000259" key="3">
    <source>
        <dbReference type="Pfam" id="PF25917"/>
    </source>
</evidence>
<dbReference type="InterPro" id="IPR058625">
    <property type="entry name" value="MdtA-like_BSH"/>
</dbReference>
<dbReference type="EMBL" id="QBKS01000002">
    <property type="protein sequence ID" value="PTX54913.1"/>
    <property type="molecule type" value="Genomic_DNA"/>
</dbReference>
<feature type="coiled-coil region" evidence="2">
    <location>
        <begin position="119"/>
        <end position="167"/>
    </location>
</feature>
<dbReference type="Pfam" id="PF25917">
    <property type="entry name" value="BSH_RND"/>
    <property type="match status" value="1"/>
</dbReference>
<reference evidence="4 5" key="1">
    <citation type="submission" date="2018-04" db="EMBL/GenBank/DDBJ databases">
        <title>Genomic Encyclopedia of Archaeal and Bacterial Type Strains, Phase II (KMG-II): from individual species to whole genera.</title>
        <authorList>
            <person name="Goeker M."/>
        </authorList>
    </citation>
    <scope>NUCLEOTIDE SEQUENCE [LARGE SCALE GENOMIC DNA]</scope>
    <source>
        <strain evidence="4 5">DSM 100977</strain>
    </source>
</reference>
<dbReference type="GO" id="GO:1990281">
    <property type="term" value="C:efflux pump complex"/>
    <property type="evidence" value="ECO:0007669"/>
    <property type="project" value="TreeGrafter"/>
</dbReference>
<feature type="domain" description="Multidrug resistance protein MdtA-like barrel-sandwich hybrid" evidence="3">
    <location>
        <begin position="76"/>
        <end position="260"/>
    </location>
</feature>
<sequence>MRFFRRSLVGLFLLALTAGLLAMGGNTIYSALQERWSKESNPRPARERVFTAQVIELVPDTVTPILTSFGEVQARRTLDLRAPVGGTVVELSPDFLEGAAVEAGQLLARIDPADAQTAVDVARTDLVEAQADLQDAQSALSLARDDLAAAQDQLALQDRALQRQQDLKARGVGTDAAVETAELARASARQAVLSRRQAIQQADARVTQTRTLIERRQINLTNAERLLADTEIYAEFDGRLSGVSVTQGGLVANNEQLAQLIDPNALEVTFRVSTAQYTRLLDADGALINAPVTVTLEVLGTDLSFPARLTRESAAVTEGTTGRLLFAELDESRGLRPGDFVTVSIEEPPLDRVALIPAAAVAPDGAVLVLGEEDRLEEGEVTVLRRQGDQVIVRVRGLAGREIVAERSQLLGAGIKVKPQRGATAGVPEEPELVELDPDRRARLIAFVEGNGRIPDAVKQRMLTRLAEERVPADMVTRLESRMGS</sequence>
<dbReference type="RefSeq" id="WP_107847194.1">
    <property type="nucleotide sequence ID" value="NZ_QBKS01000002.1"/>
</dbReference>
<dbReference type="InterPro" id="IPR006143">
    <property type="entry name" value="RND_pump_MFP"/>
</dbReference>
<dbReference type="Gene3D" id="2.40.50.100">
    <property type="match status" value="2"/>
</dbReference>
<evidence type="ECO:0000313" key="4">
    <source>
        <dbReference type="EMBL" id="PTX54913.1"/>
    </source>
</evidence>
<dbReference type="AlphaFoldDB" id="A0A2T6BFR8"/>
<dbReference type="Gene3D" id="2.40.30.170">
    <property type="match status" value="1"/>
</dbReference>
<name>A0A2T6BFR8_9RHOB</name>
<dbReference type="GO" id="GO:0015562">
    <property type="term" value="F:efflux transmembrane transporter activity"/>
    <property type="evidence" value="ECO:0007669"/>
    <property type="project" value="TreeGrafter"/>
</dbReference>
<dbReference type="Proteomes" id="UP000243978">
    <property type="component" value="Unassembled WGS sequence"/>
</dbReference>
<dbReference type="PANTHER" id="PTHR30469">
    <property type="entry name" value="MULTIDRUG RESISTANCE PROTEIN MDTA"/>
    <property type="match status" value="1"/>
</dbReference>
<evidence type="ECO:0000256" key="1">
    <source>
        <dbReference type="ARBA" id="ARBA00009477"/>
    </source>
</evidence>
<keyword evidence="2" id="KW-0175">Coiled coil</keyword>
<dbReference type="OrthoDB" id="7626141at2"/>
<keyword evidence="5" id="KW-1185">Reference proteome</keyword>